<dbReference type="Gene3D" id="3.40.50.720">
    <property type="entry name" value="NAD(P)-binding Rossmann-like Domain"/>
    <property type="match status" value="1"/>
</dbReference>
<gene>
    <name evidence="3" type="primary">pht4</name>
    <name evidence="3" type="ORF">Pan265_04040</name>
</gene>
<dbReference type="RefSeq" id="WP_236254579.1">
    <property type="nucleotide sequence ID" value="NZ_CP036280.1"/>
</dbReference>
<keyword evidence="4" id="KW-1185">Reference proteome</keyword>
<dbReference type="Pfam" id="PF01408">
    <property type="entry name" value="GFO_IDH_MocA"/>
    <property type="match status" value="1"/>
</dbReference>
<dbReference type="Gene3D" id="3.30.360.10">
    <property type="entry name" value="Dihydrodipicolinate Reductase, domain 2"/>
    <property type="match status" value="1"/>
</dbReference>
<evidence type="ECO:0000313" key="4">
    <source>
        <dbReference type="Proteomes" id="UP000320386"/>
    </source>
</evidence>
<dbReference type="GO" id="GO:0016491">
    <property type="term" value="F:oxidoreductase activity"/>
    <property type="evidence" value="ECO:0007669"/>
    <property type="project" value="UniProtKB-KW"/>
</dbReference>
<dbReference type="SUPFAM" id="SSF55347">
    <property type="entry name" value="Glyceraldehyde-3-phosphate dehydrogenase-like, C-terminal domain"/>
    <property type="match status" value="1"/>
</dbReference>
<dbReference type="InterPro" id="IPR051450">
    <property type="entry name" value="Gfo/Idh/MocA_Oxidoreductases"/>
</dbReference>
<dbReference type="PANTHER" id="PTHR43377:SF1">
    <property type="entry name" value="BILIVERDIN REDUCTASE A"/>
    <property type="match status" value="1"/>
</dbReference>
<dbReference type="InterPro" id="IPR055170">
    <property type="entry name" value="GFO_IDH_MocA-like_dom"/>
</dbReference>
<dbReference type="InterPro" id="IPR000683">
    <property type="entry name" value="Gfo/Idh/MocA-like_OxRdtase_N"/>
</dbReference>
<name>A0A518BUD7_9BACT</name>
<feature type="domain" description="Gfo/Idh/MocA-like oxidoreductase N-terminal" evidence="1">
    <location>
        <begin position="9"/>
        <end position="125"/>
    </location>
</feature>
<dbReference type="EMBL" id="CP036280">
    <property type="protein sequence ID" value="QDU70576.1"/>
    <property type="molecule type" value="Genomic_DNA"/>
</dbReference>
<accession>A0A518BUD7</accession>
<evidence type="ECO:0000259" key="2">
    <source>
        <dbReference type="Pfam" id="PF22725"/>
    </source>
</evidence>
<dbReference type="EC" id="1.-.-.-" evidence="3"/>
<sequence length="342" mass="36537">MSESERAVRLGVVGYGFGRFLVSTLMGMPGVRVVVVADRSSALLERDAGRYGFASEADAERLFGGYDLDAVVIATSPASRHGLLERAVGCGLGVFVEKPWASNARHARVLASVCAGSSGVVMPGFSFRFHPVMDRLRGLLEGPLGAVRVLRGSYVFDWVPPADGWLWDPEDGNGLINENSCHLFDAVCSLMGRPERVFAMCGDFHGRPMPDSAVITLGFSGGAMASLTVGGLGVSAEASFPRLEVFAEGGQAELIGQDHLWRRLRWAERGDDAVRELVADPERLGTTRYTHALEHFVHCVRSGSSPAVTVADGVLSVDIAMAVTASSRLGRAVDLADFKELA</sequence>
<evidence type="ECO:0000259" key="1">
    <source>
        <dbReference type="Pfam" id="PF01408"/>
    </source>
</evidence>
<reference evidence="3 4" key="1">
    <citation type="submission" date="2019-02" db="EMBL/GenBank/DDBJ databases">
        <title>Deep-cultivation of Planctomycetes and their phenomic and genomic characterization uncovers novel biology.</title>
        <authorList>
            <person name="Wiegand S."/>
            <person name="Jogler M."/>
            <person name="Boedeker C."/>
            <person name="Pinto D."/>
            <person name="Vollmers J."/>
            <person name="Rivas-Marin E."/>
            <person name="Kohn T."/>
            <person name="Peeters S.H."/>
            <person name="Heuer A."/>
            <person name="Rast P."/>
            <person name="Oberbeckmann S."/>
            <person name="Bunk B."/>
            <person name="Jeske O."/>
            <person name="Meyerdierks A."/>
            <person name="Storesund J.E."/>
            <person name="Kallscheuer N."/>
            <person name="Luecker S."/>
            <person name="Lage O.M."/>
            <person name="Pohl T."/>
            <person name="Merkel B.J."/>
            <person name="Hornburger P."/>
            <person name="Mueller R.-W."/>
            <person name="Bruemmer F."/>
            <person name="Labrenz M."/>
            <person name="Spormann A.M."/>
            <person name="Op den Camp H."/>
            <person name="Overmann J."/>
            <person name="Amann R."/>
            <person name="Jetten M.S.M."/>
            <person name="Mascher T."/>
            <person name="Medema M.H."/>
            <person name="Devos D.P."/>
            <person name="Kaster A.-K."/>
            <person name="Ovreas L."/>
            <person name="Rohde M."/>
            <person name="Galperin M.Y."/>
            <person name="Jogler C."/>
        </authorList>
    </citation>
    <scope>NUCLEOTIDE SEQUENCE [LARGE SCALE GENOMIC DNA]</scope>
    <source>
        <strain evidence="3 4">Pan265</strain>
    </source>
</reference>
<dbReference type="KEGG" id="mcad:Pan265_04040"/>
<organism evidence="3 4">
    <name type="scientific">Mucisphaera calidilacus</name>
    <dbReference type="NCBI Taxonomy" id="2527982"/>
    <lineage>
        <taxon>Bacteria</taxon>
        <taxon>Pseudomonadati</taxon>
        <taxon>Planctomycetota</taxon>
        <taxon>Phycisphaerae</taxon>
        <taxon>Phycisphaerales</taxon>
        <taxon>Phycisphaeraceae</taxon>
        <taxon>Mucisphaera</taxon>
    </lineage>
</organism>
<dbReference type="GO" id="GO:0000166">
    <property type="term" value="F:nucleotide binding"/>
    <property type="evidence" value="ECO:0007669"/>
    <property type="project" value="InterPro"/>
</dbReference>
<protein>
    <submittedName>
        <fullName evidence="3">4,5-dihydroxyphthalate dehydrogenase</fullName>
        <ecNumber evidence="3">1.-.-.-</ecNumber>
    </submittedName>
</protein>
<dbReference type="InterPro" id="IPR036291">
    <property type="entry name" value="NAD(P)-bd_dom_sf"/>
</dbReference>
<dbReference type="SUPFAM" id="SSF51735">
    <property type="entry name" value="NAD(P)-binding Rossmann-fold domains"/>
    <property type="match status" value="1"/>
</dbReference>
<keyword evidence="3" id="KW-0560">Oxidoreductase</keyword>
<dbReference type="AlphaFoldDB" id="A0A518BUD7"/>
<dbReference type="PANTHER" id="PTHR43377">
    <property type="entry name" value="BILIVERDIN REDUCTASE A"/>
    <property type="match status" value="1"/>
</dbReference>
<proteinExistence type="predicted"/>
<dbReference type="Proteomes" id="UP000320386">
    <property type="component" value="Chromosome"/>
</dbReference>
<evidence type="ECO:0000313" key="3">
    <source>
        <dbReference type="EMBL" id="QDU70576.1"/>
    </source>
</evidence>
<dbReference type="Pfam" id="PF22725">
    <property type="entry name" value="GFO_IDH_MocA_C3"/>
    <property type="match status" value="1"/>
</dbReference>
<feature type="domain" description="GFO/IDH/MocA-like oxidoreductase" evidence="2">
    <location>
        <begin position="141"/>
        <end position="252"/>
    </location>
</feature>